<keyword evidence="1" id="KW-0732">Signal</keyword>
<feature type="signal peptide" evidence="1">
    <location>
        <begin position="1"/>
        <end position="19"/>
    </location>
</feature>
<gene>
    <name evidence="2" type="ORF">G9H61_07645</name>
</gene>
<evidence type="ECO:0000313" key="3">
    <source>
        <dbReference type="Proteomes" id="UP001321186"/>
    </source>
</evidence>
<proteinExistence type="predicted"/>
<sequence>MKKLLSLFILSAVPLIGKAYCTTGTFTSSHGETYRYTVCVTGSSNDQALANSYVAYLQRKAY</sequence>
<dbReference type="RefSeq" id="WP_269004547.1">
    <property type="nucleotide sequence ID" value="NZ_JAANOH010000002.1"/>
</dbReference>
<keyword evidence="3" id="KW-1185">Reference proteome</keyword>
<comment type="caution">
    <text evidence="2">The sequence shown here is derived from an EMBL/GenBank/DDBJ whole genome shotgun (WGS) entry which is preliminary data.</text>
</comment>
<protein>
    <submittedName>
        <fullName evidence="2">Uncharacterized protein</fullName>
    </submittedName>
</protein>
<feature type="chain" id="PRO_5045682174" evidence="1">
    <location>
        <begin position="20"/>
        <end position="62"/>
    </location>
</feature>
<evidence type="ECO:0000256" key="1">
    <source>
        <dbReference type="SAM" id="SignalP"/>
    </source>
</evidence>
<accession>A0ABT4JHA5</accession>
<evidence type="ECO:0000313" key="2">
    <source>
        <dbReference type="EMBL" id="MCZ2475313.1"/>
    </source>
</evidence>
<reference evidence="2 3" key="1">
    <citation type="submission" date="2020-03" db="EMBL/GenBank/DDBJ databases">
        <authorList>
            <person name="Pitt A."/>
            <person name="Hahn M.W."/>
        </authorList>
    </citation>
    <scope>NUCLEOTIDE SEQUENCE [LARGE SCALE GENOMIC DNA]</scope>
    <source>
        <strain evidence="2 3">5A-MARBSE</strain>
    </source>
</reference>
<name>A0ABT4JHA5_9BACT</name>
<dbReference type="Proteomes" id="UP001321186">
    <property type="component" value="Unassembled WGS sequence"/>
</dbReference>
<dbReference type="EMBL" id="JAANOH010000002">
    <property type="protein sequence ID" value="MCZ2475313.1"/>
    <property type="molecule type" value="Genomic_DNA"/>
</dbReference>
<organism evidence="2 3">
    <name type="scientific">Aquirufa ecclesiirivi</name>
    <dbReference type="NCBI Taxonomy" id="2715124"/>
    <lineage>
        <taxon>Bacteria</taxon>
        <taxon>Pseudomonadati</taxon>
        <taxon>Bacteroidota</taxon>
        <taxon>Cytophagia</taxon>
        <taxon>Cytophagales</taxon>
        <taxon>Flectobacillaceae</taxon>
        <taxon>Aquirufa</taxon>
    </lineage>
</organism>